<reference evidence="1 2" key="1">
    <citation type="submission" date="2019-04" db="EMBL/GenBank/DDBJ databases">
        <authorList>
            <person name="Anderson K.J."/>
            <person name="Thurgood T.L."/>
            <person name="Sharma R."/>
            <person name="Arens D.K."/>
            <person name="Kruger J.L."/>
            <person name="Thompson D.W."/>
            <person name="Casjens S."/>
            <person name="Grose J.H."/>
        </authorList>
    </citation>
    <scope>NUCLEOTIDE SEQUENCE [LARGE SCALE GENOMIC DNA]</scope>
</reference>
<organism evidence="1 2">
    <name type="scientific">Klebsiella phage vB_KaeM_KaAlpha</name>
    <dbReference type="NCBI Taxonomy" id="2591367"/>
    <lineage>
        <taxon>Viruses</taxon>
        <taxon>Duplodnaviria</taxon>
        <taxon>Heunggongvirae</taxon>
        <taxon>Uroviricota</taxon>
        <taxon>Caudoviricetes</taxon>
        <taxon>Pantevenvirales</taxon>
        <taxon>Straboviridae</taxon>
        <taxon>Tevenvirinae</taxon>
        <taxon>Karamvirus</taxon>
        <taxon>Karamvirus pg7</taxon>
    </lineage>
</organism>
<gene>
    <name evidence="1" type="ORF">KAALPHA_13</name>
</gene>
<evidence type="ECO:0000313" key="1">
    <source>
        <dbReference type="EMBL" id="QEG13050.1"/>
    </source>
</evidence>
<dbReference type="Proteomes" id="UP000325316">
    <property type="component" value="Segment"/>
</dbReference>
<sequence length="31" mass="3585">MGMRPRIKFMKSGESRVIKLHSGKIIKVTKK</sequence>
<proteinExistence type="predicted"/>
<accession>A0A5B9NLW5</accession>
<evidence type="ECO:0000313" key="2">
    <source>
        <dbReference type="Proteomes" id="UP000325316"/>
    </source>
</evidence>
<protein>
    <submittedName>
        <fullName evidence="1">Uncharacterized protein</fullName>
    </submittedName>
</protein>
<dbReference type="EMBL" id="MN013084">
    <property type="protein sequence ID" value="QEG13050.1"/>
    <property type="molecule type" value="Genomic_DNA"/>
</dbReference>
<name>A0A5B9NLW5_9CAUD</name>